<keyword evidence="1" id="KW-0472">Membrane</keyword>
<dbReference type="Proteomes" id="UP000546642">
    <property type="component" value="Unassembled WGS sequence"/>
</dbReference>
<keyword evidence="3" id="KW-1185">Reference proteome</keyword>
<keyword evidence="1" id="KW-1133">Transmembrane helix</keyword>
<feature type="transmembrane region" description="Helical" evidence="1">
    <location>
        <begin position="104"/>
        <end position="127"/>
    </location>
</feature>
<protein>
    <submittedName>
        <fullName evidence="2">Uncharacterized protein</fullName>
    </submittedName>
</protein>
<feature type="transmembrane region" description="Helical" evidence="1">
    <location>
        <begin position="7"/>
        <end position="26"/>
    </location>
</feature>
<reference evidence="2 3" key="1">
    <citation type="submission" date="2020-08" db="EMBL/GenBank/DDBJ databases">
        <title>Sequencing the genomes of 1000 actinobacteria strains.</title>
        <authorList>
            <person name="Klenk H.-P."/>
        </authorList>
    </citation>
    <scope>NUCLEOTIDE SEQUENCE [LARGE SCALE GENOMIC DNA]</scope>
    <source>
        <strain evidence="2 3">DSM 46659</strain>
    </source>
</reference>
<feature type="transmembrane region" description="Helical" evidence="1">
    <location>
        <begin position="74"/>
        <end position="92"/>
    </location>
</feature>
<proteinExistence type="predicted"/>
<keyword evidence="1" id="KW-0812">Transmembrane</keyword>
<comment type="caution">
    <text evidence="2">The sequence shown here is derived from an EMBL/GenBank/DDBJ whole genome shotgun (WGS) entry which is preliminary data.</text>
</comment>
<organism evidence="2 3">
    <name type="scientific">Nocardiopsis mwathae</name>
    <dbReference type="NCBI Taxonomy" id="1472723"/>
    <lineage>
        <taxon>Bacteria</taxon>
        <taxon>Bacillati</taxon>
        <taxon>Actinomycetota</taxon>
        <taxon>Actinomycetes</taxon>
        <taxon>Streptosporangiales</taxon>
        <taxon>Nocardiopsidaceae</taxon>
        <taxon>Nocardiopsis</taxon>
    </lineage>
</organism>
<dbReference type="EMBL" id="JACHDS010000001">
    <property type="protein sequence ID" value="MBB6170637.1"/>
    <property type="molecule type" value="Genomic_DNA"/>
</dbReference>
<evidence type="ECO:0000313" key="2">
    <source>
        <dbReference type="EMBL" id="MBB6170637.1"/>
    </source>
</evidence>
<feature type="transmembrane region" description="Helical" evidence="1">
    <location>
        <begin position="38"/>
        <end position="62"/>
    </location>
</feature>
<dbReference type="AlphaFoldDB" id="A0A7W9YEJ8"/>
<evidence type="ECO:0000256" key="1">
    <source>
        <dbReference type="SAM" id="Phobius"/>
    </source>
</evidence>
<evidence type="ECO:0000313" key="3">
    <source>
        <dbReference type="Proteomes" id="UP000546642"/>
    </source>
</evidence>
<dbReference type="RefSeq" id="WP_184073403.1">
    <property type="nucleotide sequence ID" value="NZ_JACHDS010000001.1"/>
</dbReference>
<gene>
    <name evidence="2" type="ORF">HNR23_000697</name>
</gene>
<accession>A0A7W9YEJ8</accession>
<sequence>MDLIKPWAIGLVVYAVTTVLGIRIMLEYATVEQLEVLWSAVVWQAAVSFVVYFLAASMSAIVHRPQEGRRGTRRSAVACLAIPVTGTLLYLIDGLLVTGVSSGAVMGGLLAWNATAVAGAIVGWQLIRTMRA</sequence>
<name>A0A7W9YEJ8_9ACTN</name>